<feature type="domain" description="N-acetyltransferase" evidence="4">
    <location>
        <begin position="5"/>
        <end position="165"/>
    </location>
</feature>
<dbReference type="InterPro" id="IPR051531">
    <property type="entry name" value="N-acetyltransferase"/>
</dbReference>
<comment type="similarity">
    <text evidence="3">Belongs to the acetyltransferase family. RimJ subfamily.</text>
</comment>
<dbReference type="RefSeq" id="WP_176009396.1">
    <property type="nucleotide sequence ID" value="NZ_CP041372.2"/>
</dbReference>
<dbReference type="SUPFAM" id="SSF55729">
    <property type="entry name" value="Acyl-CoA N-acyltransferases (Nat)"/>
    <property type="match status" value="1"/>
</dbReference>
<dbReference type="InterPro" id="IPR000182">
    <property type="entry name" value="GNAT_dom"/>
</dbReference>
<dbReference type="EMBL" id="CP041372">
    <property type="protein sequence ID" value="QKS71361.1"/>
    <property type="molecule type" value="Genomic_DNA"/>
</dbReference>
<evidence type="ECO:0000313" key="6">
    <source>
        <dbReference type="Proteomes" id="UP000318138"/>
    </source>
</evidence>
<dbReference type="Proteomes" id="UP000318138">
    <property type="component" value="Chromosome"/>
</dbReference>
<dbReference type="Gene3D" id="3.40.630.30">
    <property type="match status" value="1"/>
</dbReference>
<gene>
    <name evidence="5" type="ORF">FLK61_32180</name>
</gene>
<dbReference type="PANTHER" id="PTHR43792">
    <property type="entry name" value="GNAT FAMILY, PUTATIVE (AFU_ORTHOLOGUE AFUA_3G00765)-RELATED-RELATED"/>
    <property type="match status" value="1"/>
</dbReference>
<dbReference type="GO" id="GO:0016747">
    <property type="term" value="F:acyltransferase activity, transferring groups other than amino-acyl groups"/>
    <property type="evidence" value="ECO:0007669"/>
    <property type="project" value="InterPro"/>
</dbReference>
<keyword evidence="6" id="KW-1185">Reference proteome</keyword>
<name>A0A859FEK3_9BACI</name>
<accession>A0A859FEK3</accession>
<dbReference type="InterPro" id="IPR016181">
    <property type="entry name" value="Acyl_CoA_acyltransferase"/>
</dbReference>
<dbReference type="Pfam" id="PF13302">
    <property type="entry name" value="Acetyltransf_3"/>
    <property type="match status" value="1"/>
</dbReference>
<dbReference type="KEGG" id="psua:FLK61_32180"/>
<keyword evidence="1 5" id="KW-0808">Transferase</keyword>
<dbReference type="PROSITE" id="PS51186">
    <property type="entry name" value="GNAT"/>
    <property type="match status" value="1"/>
</dbReference>
<reference evidence="6" key="1">
    <citation type="submission" date="2019-07" db="EMBL/GenBank/DDBJ databases">
        <title>Bacillus alkalisoli sp. nov. isolated from saline soil.</title>
        <authorList>
            <person name="Sun J.-Q."/>
            <person name="Xu L."/>
        </authorList>
    </citation>
    <scope>NUCLEOTIDE SEQUENCE [LARGE SCALE GENOMIC DNA]</scope>
    <source>
        <strain evidence="6">M4U3P1</strain>
    </source>
</reference>
<evidence type="ECO:0000256" key="3">
    <source>
        <dbReference type="ARBA" id="ARBA00038502"/>
    </source>
</evidence>
<evidence type="ECO:0000313" key="5">
    <source>
        <dbReference type="EMBL" id="QKS71361.1"/>
    </source>
</evidence>
<dbReference type="PANTHER" id="PTHR43792:SF8">
    <property type="entry name" value="[RIBOSOMAL PROTEIN US5]-ALANINE N-ACETYLTRANSFERASE"/>
    <property type="match status" value="1"/>
</dbReference>
<dbReference type="AlphaFoldDB" id="A0A859FEK3"/>
<sequence length="171" mass="19232">MTVSISLRPLSLDDAPWIQHEVSDPDIAKSTLTIPHPYPEDGATMFLQAVLAKQRAGEIEIFAIVDDKTQQNIGVINLNINVNLNHGEIGYWISKRNWGKGYATEASRAIIQLGFQRLNLHRIYGRAFASNVGSSRVLEKAGLRYEGTLREHLKRDSTYHDTKVYGLLKTD</sequence>
<protein>
    <submittedName>
        <fullName evidence="5">GNAT family N-acetyltransferase</fullName>
    </submittedName>
</protein>
<evidence type="ECO:0000256" key="2">
    <source>
        <dbReference type="ARBA" id="ARBA00023315"/>
    </source>
</evidence>
<organism evidence="5 6">
    <name type="scientific">Paenalkalicoccus suaedae</name>
    <dbReference type="NCBI Taxonomy" id="2592382"/>
    <lineage>
        <taxon>Bacteria</taxon>
        <taxon>Bacillati</taxon>
        <taxon>Bacillota</taxon>
        <taxon>Bacilli</taxon>
        <taxon>Bacillales</taxon>
        <taxon>Bacillaceae</taxon>
        <taxon>Paenalkalicoccus</taxon>
    </lineage>
</organism>
<keyword evidence="2" id="KW-0012">Acyltransferase</keyword>
<evidence type="ECO:0000259" key="4">
    <source>
        <dbReference type="PROSITE" id="PS51186"/>
    </source>
</evidence>
<proteinExistence type="inferred from homology"/>
<evidence type="ECO:0000256" key="1">
    <source>
        <dbReference type="ARBA" id="ARBA00022679"/>
    </source>
</evidence>